<keyword evidence="4" id="KW-1185">Reference proteome</keyword>
<evidence type="ECO:0000313" key="4">
    <source>
        <dbReference type="Proteomes" id="UP000265515"/>
    </source>
</evidence>
<reference evidence="3 4" key="1">
    <citation type="journal article" date="2018" name="Cell">
        <title>The Chara Genome: Secondary Complexity and Implications for Plant Terrestrialization.</title>
        <authorList>
            <person name="Nishiyama T."/>
            <person name="Sakayama H."/>
            <person name="Vries J.D."/>
            <person name="Buschmann H."/>
            <person name="Saint-Marcoux D."/>
            <person name="Ullrich K.K."/>
            <person name="Haas F.B."/>
            <person name="Vanderstraeten L."/>
            <person name="Becker D."/>
            <person name="Lang D."/>
            <person name="Vosolsobe S."/>
            <person name="Rombauts S."/>
            <person name="Wilhelmsson P.K.I."/>
            <person name="Janitza P."/>
            <person name="Kern R."/>
            <person name="Heyl A."/>
            <person name="Rumpler F."/>
            <person name="Villalobos L.I.A.C."/>
            <person name="Clay J.M."/>
            <person name="Skokan R."/>
            <person name="Toyoda A."/>
            <person name="Suzuki Y."/>
            <person name="Kagoshima H."/>
            <person name="Schijlen E."/>
            <person name="Tajeshwar N."/>
            <person name="Catarino B."/>
            <person name="Hetherington A.J."/>
            <person name="Saltykova A."/>
            <person name="Bonnot C."/>
            <person name="Breuninger H."/>
            <person name="Symeonidi A."/>
            <person name="Radhakrishnan G.V."/>
            <person name="Van Nieuwerburgh F."/>
            <person name="Deforce D."/>
            <person name="Chang C."/>
            <person name="Karol K.G."/>
            <person name="Hedrich R."/>
            <person name="Ulvskov P."/>
            <person name="Glockner G."/>
            <person name="Delwiche C.F."/>
            <person name="Petrasek J."/>
            <person name="Van de Peer Y."/>
            <person name="Friml J."/>
            <person name="Beilby M."/>
            <person name="Dolan L."/>
            <person name="Kohara Y."/>
            <person name="Sugano S."/>
            <person name="Fujiyama A."/>
            <person name="Delaux P.-M."/>
            <person name="Quint M."/>
            <person name="TheiBen G."/>
            <person name="Hagemann M."/>
            <person name="Harholt J."/>
            <person name="Dunand C."/>
            <person name="Zachgo S."/>
            <person name="Langdale J."/>
            <person name="Maumus F."/>
            <person name="Straeten D.V.D."/>
            <person name="Gould S.B."/>
            <person name="Rensing S.A."/>
        </authorList>
    </citation>
    <scope>NUCLEOTIDE SEQUENCE [LARGE SCALE GENOMIC DNA]</scope>
    <source>
        <strain evidence="3 4">S276</strain>
    </source>
</reference>
<protein>
    <submittedName>
        <fullName evidence="3">Uncharacterized protein</fullName>
    </submittedName>
</protein>
<evidence type="ECO:0000313" key="3">
    <source>
        <dbReference type="EMBL" id="GBG80208.1"/>
    </source>
</evidence>
<gene>
    <name evidence="3" type="ORF">CBR_g30575</name>
</gene>
<name>A0A388LD34_CHABU</name>
<feature type="compositionally biased region" description="Low complexity" evidence="2">
    <location>
        <begin position="494"/>
        <end position="507"/>
    </location>
</feature>
<feature type="coiled-coil region" evidence="1">
    <location>
        <begin position="110"/>
        <end position="168"/>
    </location>
</feature>
<feature type="compositionally biased region" description="Gly residues" evidence="2">
    <location>
        <begin position="473"/>
        <end position="493"/>
    </location>
</feature>
<accession>A0A388LD34</accession>
<evidence type="ECO:0000256" key="2">
    <source>
        <dbReference type="SAM" id="MobiDB-lite"/>
    </source>
</evidence>
<sequence>MEKRELIKQANMLVLLEEQEAKKRQMEEELKKWTKEQEEKMAAIQVEVEKEEEEKQVEEEVPLERRRGGASTIKEEEIQKTTQEWTAHLEMGEDTEAELAIPQAEREAARRELEAERDPVRRKAKQEEQQRAWKCCLSQERIRRLEAAERAEQDLKAAETRMGKIREETEIATKLDTLTQSVESLLIAHREQTQYICSLEVKIDVIRAGFKDFARDMMKYLVDQVHLAISKSRSHHAVLATPKEEEPSPPRREKVKALRDEATSFARSLARAANCENDMVTYSRLTPLSKFLKSLRERFSDVTRGLKASDKLQMIHTRKWKSVHALKSAMDELIAVPGHGVTDAQLLNLFYRALPENIQGHFFEKKNQQGTTYDTLSPEAVAFAAQTSLVTMFWHKDLSKGKTWKGRTISDQIKAKDSLILTMEKGGADEVPYSDIEWGLEEQDSGVGQGRTYGRPQEGGQKSGQNGRAPSGRGQGGQGVGSNGNRQAGGRGGPLSNRPRFSRSPPRQGWWHPGRPEGRPWDDLGIEQKVWQ</sequence>
<feature type="compositionally biased region" description="Acidic residues" evidence="2">
    <location>
        <begin position="49"/>
        <end position="61"/>
    </location>
</feature>
<feature type="region of interest" description="Disordered" evidence="2">
    <location>
        <begin position="48"/>
        <end position="78"/>
    </location>
</feature>
<dbReference type="EMBL" id="BFEA01000339">
    <property type="protein sequence ID" value="GBG80208.1"/>
    <property type="molecule type" value="Genomic_DNA"/>
</dbReference>
<organism evidence="3 4">
    <name type="scientific">Chara braunii</name>
    <name type="common">Braun's stonewort</name>
    <dbReference type="NCBI Taxonomy" id="69332"/>
    <lineage>
        <taxon>Eukaryota</taxon>
        <taxon>Viridiplantae</taxon>
        <taxon>Streptophyta</taxon>
        <taxon>Charophyceae</taxon>
        <taxon>Charales</taxon>
        <taxon>Characeae</taxon>
        <taxon>Chara</taxon>
    </lineage>
</organism>
<feature type="compositionally biased region" description="Basic and acidic residues" evidence="2">
    <location>
        <begin position="62"/>
        <end position="78"/>
    </location>
</feature>
<evidence type="ECO:0000256" key="1">
    <source>
        <dbReference type="SAM" id="Coils"/>
    </source>
</evidence>
<feature type="region of interest" description="Disordered" evidence="2">
    <location>
        <begin position="444"/>
        <end position="532"/>
    </location>
</feature>
<proteinExistence type="predicted"/>
<dbReference type="Proteomes" id="UP000265515">
    <property type="component" value="Unassembled WGS sequence"/>
</dbReference>
<dbReference type="Gramene" id="GBG80208">
    <property type="protein sequence ID" value="GBG80208"/>
    <property type="gene ID" value="CBR_g30575"/>
</dbReference>
<dbReference type="AlphaFoldDB" id="A0A388LD34"/>
<keyword evidence="1" id="KW-0175">Coiled coil</keyword>
<comment type="caution">
    <text evidence="3">The sequence shown here is derived from an EMBL/GenBank/DDBJ whole genome shotgun (WGS) entry which is preliminary data.</text>
</comment>